<keyword evidence="6" id="KW-0675">Receptor</keyword>
<reference evidence="9 10" key="1">
    <citation type="submission" date="2015-08" db="EMBL/GenBank/DDBJ databases">
        <title>Ancestral chromatin configuration constrains chromatin evolution on differentiating sex chromosomes in Drosophila.</title>
        <authorList>
            <person name="Zhou Q."/>
            <person name="Bachtrog D."/>
        </authorList>
    </citation>
    <scope>NUCLEOTIDE SEQUENCE [LARGE SCALE GENOMIC DNA]</scope>
    <source>
        <tissue evidence="9">Whole larvae</tissue>
    </source>
</reference>
<dbReference type="OMA" id="SITYVPY"/>
<dbReference type="Gene3D" id="3.40.190.10">
    <property type="entry name" value="Periplasmic binding protein-like II"/>
    <property type="match status" value="1"/>
</dbReference>
<name>A0A0M3QYE0_DROBS</name>
<evidence type="ECO:0000256" key="7">
    <source>
        <dbReference type="ARBA" id="ARBA00023180"/>
    </source>
</evidence>
<evidence type="ECO:0000256" key="5">
    <source>
        <dbReference type="ARBA" id="ARBA00023136"/>
    </source>
</evidence>
<dbReference type="STRING" id="30019.A0A0M3QYE0"/>
<protein>
    <submittedName>
        <fullName evidence="9">Ir92a</fullName>
    </submittedName>
</protein>
<dbReference type="PANTHER" id="PTHR42643">
    <property type="entry name" value="IONOTROPIC RECEPTOR 20A-RELATED"/>
    <property type="match status" value="1"/>
</dbReference>
<dbReference type="AlphaFoldDB" id="A0A0M3QYE0"/>
<comment type="subcellular location">
    <subcellularLocation>
        <location evidence="1">Cell membrane</location>
        <topology evidence="1">Multi-pass membrane protein</topology>
    </subcellularLocation>
</comment>
<keyword evidence="5 8" id="KW-0472">Membrane</keyword>
<dbReference type="PANTHER" id="PTHR42643:SF40">
    <property type="entry name" value="IONOTROPIC RECEPTOR 41A-RELATED"/>
    <property type="match status" value="1"/>
</dbReference>
<evidence type="ECO:0000313" key="10">
    <source>
        <dbReference type="Proteomes" id="UP000494163"/>
    </source>
</evidence>
<keyword evidence="2" id="KW-1003">Cell membrane</keyword>
<dbReference type="OrthoDB" id="8182981at2759"/>
<dbReference type="InterPro" id="IPR052192">
    <property type="entry name" value="Insect_Ionotropic_Sensory_Rcpt"/>
</dbReference>
<dbReference type="Proteomes" id="UP000494163">
    <property type="component" value="Chromosome 3R"/>
</dbReference>
<keyword evidence="4 8" id="KW-1133">Transmembrane helix</keyword>
<keyword evidence="10" id="KW-1185">Reference proteome</keyword>
<dbReference type="GO" id="GO:0005886">
    <property type="term" value="C:plasma membrane"/>
    <property type="evidence" value="ECO:0007669"/>
    <property type="project" value="UniProtKB-SubCell"/>
</dbReference>
<evidence type="ECO:0000256" key="4">
    <source>
        <dbReference type="ARBA" id="ARBA00022989"/>
    </source>
</evidence>
<evidence type="ECO:0000256" key="2">
    <source>
        <dbReference type="ARBA" id="ARBA00022475"/>
    </source>
</evidence>
<evidence type="ECO:0000256" key="3">
    <source>
        <dbReference type="ARBA" id="ARBA00022692"/>
    </source>
</evidence>
<dbReference type="EMBL" id="CP012526">
    <property type="protein sequence ID" value="ALC47513.1"/>
    <property type="molecule type" value="Genomic_DNA"/>
</dbReference>
<organism evidence="9 10">
    <name type="scientific">Drosophila busckii</name>
    <name type="common">Fruit fly</name>
    <dbReference type="NCBI Taxonomy" id="30019"/>
    <lineage>
        <taxon>Eukaryota</taxon>
        <taxon>Metazoa</taxon>
        <taxon>Ecdysozoa</taxon>
        <taxon>Arthropoda</taxon>
        <taxon>Hexapoda</taxon>
        <taxon>Insecta</taxon>
        <taxon>Pterygota</taxon>
        <taxon>Neoptera</taxon>
        <taxon>Endopterygota</taxon>
        <taxon>Diptera</taxon>
        <taxon>Brachycera</taxon>
        <taxon>Muscomorpha</taxon>
        <taxon>Ephydroidea</taxon>
        <taxon>Drosophilidae</taxon>
        <taxon>Drosophila</taxon>
    </lineage>
</organism>
<keyword evidence="3 8" id="KW-0812">Transmembrane</keyword>
<evidence type="ECO:0000256" key="6">
    <source>
        <dbReference type="ARBA" id="ARBA00023170"/>
    </source>
</evidence>
<feature type="transmembrane region" description="Helical" evidence="8">
    <location>
        <begin position="464"/>
        <end position="484"/>
    </location>
</feature>
<evidence type="ECO:0000256" key="1">
    <source>
        <dbReference type="ARBA" id="ARBA00004651"/>
    </source>
</evidence>
<gene>
    <name evidence="9" type="ORF">Dbus_chr3Rg2263</name>
</gene>
<sequence>MVRPRRQAHSKYKLGATESGVTSVPHPYRDINFELWSQKFVGASGNLDAELLDAFLPNETFAKHAELYPNKLLNLQSRTLRMGSITYVPYTVTNYVPAGEGNCDPIRPHEANRSIAFYGTEANLMHTFCEVHNCRLRVEAYGADNWGSIYENESADGLLGDLYLQRIELAIGCIYNWYNNITETSSTIARSAVTVLGPAPAPLPAWVTDTLPFAAATWRLLLATIAVCSVVLCVLRYSNYLLATHRRPAKSHWRVNKFACSFNRFATRFFLATLLSATITLENIYSGQLKSLLTVPFYGAPVDTVQKWAQTQWKWAAPSIIWVHTVENSDLVSEQMIAQSFEVRDYSYMYNSSFAPNYGLGIERLTSGAFTFGNYVTHDALENRIVLHDDLYFDWTRAVSIRGWPLMPLLNRHIRQCQESGLYVHWELTNVVKYLDKKTGQILFNQASGQVAKKAPKQLNVNDISAALFVLAFGLTIAACALLLEHMHQRLLILQRWCN</sequence>
<keyword evidence="7" id="KW-0325">Glycoprotein</keyword>
<feature type="transmembrane region" description="Helical" evidence="8">
    <location>
        <begin position="220"/>
        <end position="238"/>
    </location>
</feature>
<proteinExistence type="predicted"/>
<evidence type="ECO:0000313" key="9">
    <source>
        <dbReference type="EMBL" id="ALC47513.1"/>
    </source>
</evidence>
<accession>A0A0M3QYE0</accession>
<evidence type="ECO:0000256" key="8">
    <source>
        <dbReference type="SAM" id="Phobius"/>
    </source>
</evidence>
<dbReference type="SUPFAM" id="SSF53850">
    <property type="entry name" value="Periplasmic binding protein-like II"/>
    <property type="match status" value="1"/>
</dbReference>